<gene>
    <name evidence="4" type="ORF">GGR43_003629</name>
</gene>
<organism evidence="4 5">
    <name type="scientific">Sphingobium jiangsuense</name>
    <dbReference type="NCBI Taxonomy" id="870476"/>
    <lineage>
        <taxon>Bacteria</taxon>
        <taxon>Pseudomonadati</taxon>
        <taxon>Pseudomonadota</taxon>
        <taxon>Alphaproteobacteria</taxon>
        <taxon>Sphingomonadales</taxon>
        <taxon>Sphingomonadaceae</taxon>
        <taxon>Sphingobium</taxon>
    </lineage>
</organism>
<accession>A0A7W6BJ06</accession>
<dbReference type="InterPro" id="IPR029787">
    <property type="entry name" value="Nucleotide_cyclase"/>
</dbReference>
<dbReference type="PANTHER" id="PTHR44757:SF2">
    <property type="entry name" value="BIOFILM ARCHITECTURE MAINTENANCE PROTEIN MBAA"/>
    <property type="match status" value="1"/>
</dbReference>
<dbReference type="SUPFAM" id="SSF141868">
    <property type="entry name" value="EAL domain-like"/>
    <property type="match status" value="1"/>
</dbReference>
<feature type="transmembrane region" description="Helical" evidence="1">
    <location>
        <begin position="29"/>
        <end position="48"/>
    </location>
</feature>
<feature type="transmembrane region" description="Helical" evidence="1">
    <location>
        <begin position="96"/>
        <end position="116"/>
    </location>
</feature>
<keyword evidence="1" id="KW-1133">Transmembrane helix</keyword>
<dbReference type="Pfam" id="PF00563">
    <property type="entry name" value="EAL"/>
    <property type="match status" value="1"/>
</dbReference>
<dbReference type="SMART" id="SM00267">
    <property type="entry name" value="GGDEF"/>
    <property type="match status" value="1"/>
</dbReference>
<sequence length="639" mass="70698">MARLRQFFSVSVNDPELLKAQYRAFAYQLPMLYCILLISSWIMVLPYIGRAPAVLAVVIPVVLTAFCVTRAIQWWSRLHADPCAEEALAALRRTNMLAPLLSVLFTGWAILLFPYGDTVAQDHIAFFMGITAIGCIFCLMHLRSAAFLVALIDNAFMIGFLSTQDNSAYAAIAANVVLVTGALLVILLFHYRDFARMVTLNAENRQLANCDSLTGLPNRRHFFEKLDAAVASCRYTEGTLAVGIIDLDGFKPINDLYGHVIGDRLLCAVTERLSLLCAGQVDLARLGGDEFALLVTQGTADEDLRRFGTQLCDGLRAPFRIGDVTVQIGGSLGFASFPDHARTAEQLYELADYALYHGKRHRRGTVNIFTVDHDTQIQRDAAVEIALRKADLERELVVVFQPIVDIASDRTVAFEALARWKSVALGDVPPTQFIPIAERSGLIGRLTVILLGKALAAARHWPDTIRLSFNLSAHDLCSPQIVLQIIQMLNDAPIETSRIDLEITETALLHDMEQVQEAIRMLKLLGCSVSLDDFGTGYSSLSHLHALPFTKIKIDRSFVQGMDSKPASYKIVKSLLALTRDMGIDCVVEGVETVEEMSLLRELGGKMVQGYYFSRPMEEKDIAGFLADRARPEPMLRSG</sequence>
<dbReference type="PANTHER" id="PTHR44757">
    <property type="entry name" value="DIGUANYLATE CYCLASE DGCP"/>
    <property type="match status" value="1"/>
</dbReference>
<dbReference type="EMBL" id="JACIDT010000016">
    <property type="protein sequence ID" value="MBB3927890.1"/>
    <property type="molecule type" value="Genomic_DNA"/>
</dbReference>
<dbReference type="SUPFAM" id="SSF55073">
    <property type="entry name" value="Nucleotide cyclase"/>
    <property type="match status" value="1"/>
</dbReference>
<dbReference type="Gene3D" id="3.30.70.270">
    <property type="match status" value="1"/>
</dbReference>
<dbReference type="Proteomes" id="UP000571950">
    <property type="component" value="Unassembled WGS sequence"/>
</dbReference>
<dbReference type="InterPro" id="IPR001633">
    <property type="entry name" value="EAL_dom"/>
</dbReference>
<dbReference type="PROSITE" id="PS50887">
    <property type="entry name" value="GGDEF"/>
    <property type="match status" value="1"/>
</dbReference>
<dbReference type="InterPro" id="IPR052155">
    <property type="entry name" value="Biofilm_reg_signaling"/>
</dbReference>
<keyword evidence="5" id="KW-1185">Reference proteome</keyword>
<evidence type="ECO:0000256" key="1">
    <source>
        <dbReference type="SAM" id="Phobius"/>
    </source>
</evidence>
<dbReference type="InterPro" id="IPR000160">
    <property type="entry name" value="GGDEF_dom"/>
</dbReference>
<dbReference type="SMART" id="SM00052">
    <property type="entry name" value="EAL"/>
    <property type="match status" value="1"/>
</dbReference>
<proteinExistence type="predicted"/>
<dbReference type="PROSITE" id="PS50883">
    <property type="entry name" value="EAL"/>
    <property type="match status" value="1"/>
</dbReference>
<dbReference type="InterPro" id="IPR035919">
    <property type="entry name" value="EAL_sf"/>
</dbReference>
<dbReference type="CDD" id="cd01949">
    <property type="entry name" value="GGDEF"/>
    <property type="match status" value="1"/>
</dbReference>
<dbReference type="NCBIfam" id="TIGR00254">
    <property type="entry name" value="GGDEF"/>
    <property type="match status" value="1"/>
</dbReference>
<evidence type="ECO:0000313" key="5">
    <source>
        <dbReference type="Proteomes" id="UP000571950"/>
    </source>
</evidence>
<reference evidence="4 5" key="1">
    <citation type="submission" date="2020-08" db="EMBL/GenBank/DDBJ databases">
        <title>Genomic Encyclopedia of Type Strains, Phase IV (KMG-IV): sequencing the most valuable type-strain genomes for metagenomic binning, comparative biology and taxonomic classification.</title>
        <authorList>
            <person name="Goeker M."/>
        </authorList>
    </citation>
    <scope>NUCLEOTIDE SEQUENCE [LARGE SCALE GENOMIC DNA]</scope>
    <source>
        <strain evidence="4 5">DSM 26189</strain>
    </source>
</reference>
<feature type="domain" description="EAL" evidence="2">
    <location>
        <begin position="380"/>
        <end position="630"/>
    </location>
</feature>
<feature type="transmembrane region" description="Helical" evidence="1">
    <location>
        <begin position="122"/>
        <end position="140"/>
    </location>
</feature>
<feature type="domain" description="GGDEF" evidence="3">
    <location>
        <begin position="238"/>
        <end position="371"/>
    </location>
</feature>
<dbReference type="Pfam" id="PF00990">
    <property type="entry name" value="GGDEF"/>
    <property type="match status" value="1"/>
</dbReference>
<keyword evidence="1" id="KW-0472">Membrane</keyword>
<protein>
    <submittedName>
        <fullName evidence="4">Diguanylate cyclase (GGDEF)-like protein</fullName>
    </submittedName>
</protein>
<evidence type="ECO:0000259" key="3">
    <source>
        <dbReference type="PROSITE" id="PS50887"/>
    </source>
</evidence>
<feature type="transmembrane region" description="Helical" evidence="1">
    <location>
        <begin position="168"/>
        <end position="189"/>
    </location>
</feature>
<evidence type="ECO:0000259" key="2">
    <source>
        <dbReference type="PROSITE" id="PS50883"/>
    </source>
</evidence>
<comment type="caution">
    <text evidence="4">The sequence shown here is derived from an EMBL/GenBank/DDBJ whole genome shotgun (WGS) entry which is preliminary data.</text>
</comment>
<dbReference type="Gene3D" id="3.20.20.450">
    <property type="entry name" value="EAL domain"/>
    <property type="match status" value="1"/>
</dbReference>
<dbReference type="InterPro" id="IPR043128">
    <property type="entry name" value="Rev_trsase/Diguanyl_cyclase"/>
</dbReference>
<dbReference type="AlphaFoldDB" id="A0A7W6BJ06"/>
<keyword evidence="1" id="KW-0812">Transmembrane</keyword>
<feature type="transmembrane region" description="Helical" evidence="1">
    <location>
        <begin position="54"/>
        <end position="75"/>
    </location>
</feature>
<dbReference type="CDD" id="cd01948">
    <property type="entry name" value="EAL"/>
    <property type="match status" value="1"/>
</dbReference>
<name>A0A7W6BJ06_9SPHN</name>
<evidence type="ECO:0000313" key="4">
    <source>
        <dbReference type="EMBL" id="MBB3927890.1"/>
    </source>
</evidence>